<dbReference type="EMBL" id="CAEZYS010000023">
    <property type="protein sequence ID" value="CAB4730895.1"/>
    <property type="molecule type" value="Genomic_DNA"/>
</dbReference>
<evidence type="ECO:0000256" key="2">
    <source>
        <dbReference type="ARBA" id="ARBA00023002"/>
    </source>
</evidence>
<dbReference type="SUPFAM" id="SSF51735">
    <property type="entry name" value="NAD(P)-binding Rossmann-fold domains"/>
    <property type="match status" value="1"/>
</dbReference>
<proteinExistence type="inferred from homology"/>
<dbReference type="GO" id="GO:0016491">
    <property type="term" value="F:oxidoreductase activity"/>
    <property type="evidence" value="ECO:0007669"/>
    <property type="project" value="UniProtKB-KW"/>
</dbReference>
<dbReference type="PANTHER" id="PTHR43639:SF1">
    <property type="entry name" value="SHORT-CHAIN DEHYDROGENASE_REDUCTASE FAMILY PROTEIN"/>
    <property type="match status" value="1"/>
</dbReference>
<dbReference type="Pfam" id="PF13561">
    <property type="entry name" value="adh_short_C2"/>
    <property type="match status" value="1"/>
</dbReference>
<dbReference type="Gene3D" id="3.40.50.720">
    <property type="entry name" value="NAD(P)-binding Rossmann-like Domain"/>
    <property type="match status" value="1"/>
</dbReference>
<name>A0A6J6S8C8_9ZZZZ</name>
<accession>A0A6J6S8C8</accession>
<dbReference type="InterPro" id="IPR020904">
    <property type="entry name" value="Sc_DH/Rdtase_CS"/>
</dbReference>
<dbReference type="PRINTS" id="PR00081">
    <property type="entry name" value="GDHRDH"/>
</dbReference>
<dbReference type="InterPro" id="IPR036291">
    <property type="entry name" value="NAD(P)-bd_dom_sf"/>
</dbReference>
<reference evidence="3" key="1">
    <citation type="submission" date="2020-05" db="EMBL/GenBank/DDBJ databases">
        <authorList>
            <person name="Chiriac C."/>
            <person name="Salcher M."/>
            <person name="Ghai R."/>
            <person name="Kavagutti S V."/>
        </authorList>
    </citation>
    <scope>NUCLEOTIDE SEQUENCE</scope>
</reference>
<organism evidence="3">
    <name type="scientific">freshwater metagenome</name>
    <dbReference type="NCBI Taxonomy" id="449393"/>
    <lineage>
        <taxon>unclassified sequences</taxon>
        <taxon>metagenomes</taxon>
        <taxon>ecological metagenomes</taxon>
    </lineage>
</organism>
<dbReference type="PRINTS" id="PR00080">
    <property type="entry name" value="SDRFAMILY"/>
</dbReference>
<protein>
    <submittedName>
        <fullName evidence="3">Unannotated protein</fullName>
    </submittedName>
</protein>
<gene>
    <name evidence="3" type="ORF">UFOPK2782_00307</name>
</gene>
<sequence length="255" mass="26837">MSYDLTGKTALVTGASRGIGAAAALSLAYAGAHVIAHYSSFAQGAIDNLANIPDSNKTFIQEDLAVAGSGRVLWQKALASVPKIDIFVNNAAVNIETPFEGTSEVWDKGWADTFAINVFEAANIMKEAVEHFRKIQGGVIISMSSWSGQRGSALPTLPAYAASKAAVKALTQTIAKNFAKEGVLAYIISPGIVKTRMSDLAAVVRGGEEAMKSQLVMGELVQPEELGELIVFLSSGSCRHLTGSTIDVNGASYIR</sequence>
<evidence type="ECO:0000313" key="3">
    <source>
        <dbReference type="EMBL" id="CAB4730895.1"/>
    </source>
</evidence>
<comment type="similarity">
    <text evidence="1">Belongs to the short-chain dehydrogenases/reductases (SDR) family.</text>
</comment>
<dbReference type="PANTHER" id="PTHR43639">
    <property type="entry name" value="OXIDOREDUCTASE, SHORT-CHAIN DEHYDROGENASE/REDUCTASE FAMILY (AFU_ORTHOLOGUE AFUA_5G02870)"/>
    <property type="match status" value="1"/>
</dbReference>
<dbReference type="AlphaFoldDB" id="A0A6J6S8C8"/>
<dbReference type="InterPro" id="IPR002347">
    <property type="entry name" value="SDR_fam"/>
</dbReference>
<dbReference type="PROSITE" id="PS00061">
    <property type="entry name" value="ADH_SHORT"/>
    <property type="match status" value="1"/>
</dbReference>
<keyword evidence="2" id="KW-0560">Oxidoreductase</keyword>
<evidence type="ECO:0000256" key="1">
    <source>
        <dbReference type="ARBA" id="ARBA00006484"/>
    </source>
</evidence>
<dbReference type="CDD" id="cd05233">
    <property type="entry name" value="SDR_c"/>
    <property type="match status" value="1"/>
</dbReference>